<dbReference type="InterPro" id="IPR000182">
    <property type="entry name" value="GNAT_dom"/>
</dbReference>
<accession>A0A166HAB5</accession>
<protein>
    <submittedName>
        <fullName evidence="4">GNAT family N-acetyltransferase</fullName>
    </submittedName>
    <submittedName>
        <fullName evidence="3">Mycothiol acetyltransferase</fullName>
        <ecNumber evidence="3">2.3.1.189</ecNumber>
    </submittedName>
</protein>
<evidence type="ECO:0000256" key="1">
    <source>
        <dbReference type="ARBA" id="ARBA00022679"/>
    </source>
</evidence>
<proteinExistence type="predicted"/>
<keyword evidence="1 3" id="KW-0808">Transferase</keyword>
<keyword evidence="5" id="KW-1185">Reference proteome</keyword>
<dbReference type="EMBL" id="LIIN01000119">
    <property type="protein sequence ID" value="KZX20241.1"/>
    <property type="molecule type" value="Genomic_DNA"/>
</dbReference>
<evidence type="ECO:0000313" key="6">
    <source>
        <dbReference type="Proteomes" id="UP000465031"/>
    </source>
</evidence>
<dbReference type="GO" id="GO:0035447">
    <property type="term" value="F:mycothiol synthase activity"/>
    <property type="evidence" value="ECO:0007669"/>
    <property type="project" value="UniProtKB-EC"/>
</dbReference>
<dbReference type="AlphaFoldDB" id="A0A166HAB5"/>
<dbReference type="EC" id="2.3.1.189" evidence="3"/>
<feature type="domain" description="N-acetyltransferase" evidence="2">
    <location>
        <begin position="6"/>
        <end position="163"/>
    </location>
</feature>
<gene>
    <name evidence="3" type="primary">mshD_2</name>
    <name evidence="3" type="ORF">ACH61_02648</name>
    <name evidence="4" type="ORF">GSU10_08915</name>
</gene>
<reference evidence="6" key="3">
    <citation type="submission" date="2019-12" db="EMBL/GenBank/DDBJ databases">
        <title>Complete and draft genome sequences of new strains and members of some known species of the genus Rathayibacter isolated from plants.</title>
        <authorList>
            <person name="Tarlachkov S.V."/>
            <person name="Starodumova I.P."/>
            <person name="Dorofeeva L.V."/>
            <person name="Prisyazhnaya N.V."/>
            <person name="Leyn S."/>
            <person name="Zlamal J."/>
            <person name="Elan M."/>
            <person name="Osterman A.L."/>
            <person name="Nadler S."/>
            <person name="Subbotin S.A."/>
            <person name="Evtushenko L.I."/>
        </authorList>
    </citation>
    <scope>NUCLEOTIDE SEQUENCE [LARGE SCALE GENOMIC DNA]</scope>
    <source>
        <strain evidence="6">VKM Ac-2761</strain>
    </source>
</reference>
<dbReference type="KEGG" id="rte:GSU10_08915"/>
<dbReference type="PANTHER" id="PTHR13947:SF37">
    <property type="entry name" value="LD18367P"/>
    <property type="match status" value="1"/>
</dbReference>
<dbReference type="PROSITE" id="PS51186">
    <property type="entry name" value="GNAT"/>
    <property type="match status" value="1"/>
</dbReference>
<evidence type="ECO:0000313" key="5">
    <source>
        <dbReference type="Proteomes" id="UP000076717"/>
    </source>
</evidence>
<dbReference type="InterPro" id="IPR050769">
    <property type="entry name" value="NAT_camello-type"/>
</dbReference>
<dbReference type="EMBL" id="CP047186">
    <property type="protein sequence ID" value="QHC55738.1"/>
    <property type="molecule type" value="Genomic_DNA"/>
</dbReference>
<sequence>MSPGDVLVRRVWAEEYDEVSRLRLAAYAHDYELGEEYAADIAAVARHDREGEVWVAVDVDGRMLATVTTARQGANLYELGRPGELDWRLLAVHPEARGRGLGRLLTEFVVMLAVERGLDRVVMNSGSLMTAAHALYESMGFVRLGDRENPPGVEPTRTYGLEL</sequence>
<dbReference type="Proteomes" id="UP000465031">
    <property type="component" value="Chromosome"/>
</dbReference>
<evidence type="ECO:0000259" key="2">
    <source>
        <dbReference type="PROSITE" id="PS51186"/>
    </source>
</evidence>
<organism evidence="3 5">
    <name type="scientific">Rathayibacter tanaceti</name>
    <dbReference type="NCBI Taxonomy" id="1671680"/>
    <lineage>
        <taxon>Bacteria</taxon>
        <taxon>Bacillati</taxon>
        <taxon>Actinomycetota</taxon>
        <taxon>Actinomycetes</taxon>
        <taxon>Micrococcales</taxon>
        <taxon>Microbacteriaceae</taxon>
        <taxon>Rathayibacter</taxon>
    </lineage>
</organism>
<dbReference type="Proteomes" id="UP000076717">
    <property type="component" value="Unassembled WGS sequence"/>
</dbReference>
<evidence type="ECO:0000313" key="3">
    <source>
        <dbReference type="EMBL" id="KZX20241.1"/>
    </source>
</evidence>
<dbReference type="GO" id="GO:0008080">
    <property type="term" value="F:N-acetyltransferase activity"/>
    <property type="evidence" value="ECO:0007669"/>
    <property type="project" value="InterPro"/>
</dbReference>
<reference evidence="4" key="2">
    <citation type="submission" date="2019-12" db="EMBL/GenBank/DDBJ databases">
        <title>Complete and Draft Genome Sequences of New Strains and Members of Some Known Species of the Genus Rathayibacter isolated from Plants.</title>
        <authorList>
            <person name="Tarlachkov S.V."/>
            <person name="Starodumova I.P."/>
            <person name="Dorofeeva L.V."/>
            <person name="Prisyazhnaya N.V."/>
            <person name="Leyn S.A."/>
            <person name="Zlamal J.E."/>
            <person name="Elane M.L."/>
            <person name="Osterman A.L."/>
            <person name="Nadler S.A."/>
            <person name="Subbotin S.A."/>
            <person name="Evtushenko L.I."/>
        </authorList>
    </citation>
    <scope>NUCLEOTIDE SEQUENCE</scope>
    <source>
        <strain evidence="4">VKM Ac-2761</strain>
    </source>
</reference>
<dbReference type="SUPFAM" id="SSF55729">
    <property type="entry name" value="Acyl-CoA N-acyltransferases (Nat)"/>
    <property type="match status" value="1"/>
</dbReference>
<dbReference type="RefSeq" id="WP_068212484.1">
    <property type="nucleotide sequence ID" value="NZ_CP047186.1"/>
</dbReference>
<evidence type="ECO:0000313" key="4">
    <source>
        <dbReference type="EMBL" id="QHC55738.1"/>
    </source>
</evidence>
<keyword evidence="3" id="KW-0012">Acyltransferase</keyword>
<name>A0A166HAB5_9MICO</name>
<dbReference type="InterPro" id="IPR016181">
    <property type="entry name" value="Acyl_CoA_acyltransferase"/>
</dbReference>
<dbReference type="OrthoDB" id="273614at2"/>
<dbReference type="Gene3D" id="3.40.630.30">
    <property type="match status" value="1"/>
</dbReference>
<dbReference type="Pfam" id="PF00583">
    <property type="entry name" value="Acetyltransf_1"/>
    <property type="match status" value="1"/>
</dbReference>
<dbReference type="PATRIC" id="fig|1671680.3.peg.2843"/>
<reference evidence="3 5" key="1">
    <citation type="submission" date="2015-08" db="EMBL/GenBank/DDBJ databases">
        <title>Draft Genome Sequence of Rathayibacter sp. Strain VKM Ac-2596 Isolated from Leaf Gall Induced by Plant-Parasitic Nematodes.</title>
        <authorList>
            <person name="Vasilenko O.V."/>
            <person name="Starodumova I.P."/>
            <person name="Tarlachkov S.V."/>
            <person name="Dorofeeva L.V."/>
            <person name="Evtushenko L.I."/>
        </authorList>
    </citation>
    <scope>NUCLEOTIDE SEQUENCE [LARGE SCALE GENOMIC DNA]</scope>
    <source>
        <strain evidence="3 5">VKM Ac-2596</strain>
    </source>
</reference>
<dbReference type="PANTHER" id="PTHR13947">
    <property type="entry name" value="GNAT FAMILY N-ACETYLTRANSFERASE"/>
    <property type="match status" value="1"/>
</dbReference>
<dbReference type="CDD" id="cd04301">
    <property type="entry name" value="NAT_SF"/>
    <property type="match status" value="1"/>
</dbReference>